<evidence type="ECO:0000256" key="4">
    <source>
        <dbReference type="SAM" id="Coils"/>
    </source>
</evidence>
<proteinExistence type="inferred from homology"/>
<evidence type="ECO:0000256" key="1">
    <source>
        <dbReference type="ARBA" id="ARBA00006962"/>
    </source>
</evidence>
<dbReference type="EMBL" id="JXMW01000001">
    <property type="protein sequence ID" value="OQD59711.1"/>
    <property type="molecule type" value="Genomic_DNA"/>
</dbReference>
<keyword evidence="4" id="KW-0175">Coiled coil</keyword>
<keyword evidence="2" id="KW-0328">Glycosyltransferase</keyword>
<evidence type="ECO:0000313" key="6">
    <source>
        <dbReference type="EMBL" id="OQD59711.1"/>
    </source>
</evidence>
<dbReference type="SUPFAM" id="SSF53756">
    <property type="entry name" value="UDP-Glycosyltransferase/glycogen phosphorylase"/>
    <property type="match status" value="1"/>
</dbReference>
<accession>A0A1V6N4V4</accession>
<evidence type="ECO:0000313" key="7">
    <source>
        <dbReference type="Proteomes" id="UP000191661"/>
    </source>
</evidence>
<dbReference type="AlphaFoldDB" id="A0A1V6N4V4"/>
<dbReference type="PANTHER" id="PTHR21015">
    <property type="entry name" value="UDP-N-ACETYLGLUCOSAMINE--N-ACETYLMURAMYL-(PENTAPEPTIDE) PYROPHOSPHORYL-UNDECAPRENOL N-ACETYLGLUCOSAMINE TRANSFERASE 1"/>
    <property type="match status" value="1"/>
</dbReference>
<keyword evidence="7" id="KW-1185">Reference proteome</keyword>
<evidence type="ECO:0000259" key="5">
    <source>
        <dbReference type="Pfam" id="PF03033"/>
    </source>
</evidence>
<reference evidence="6 7" key="1">
    <citation type="submission" date="2014-12" db="EMBL/GenBank/DDBJ databases">
        <title>Genome sequence of Methanobrevibacter arboriphilicus DH1, DSM1125.</title>
        <authorList>
            <person name="Poehlein A."/>
            <person name="Thauer R.K."/>
            <person name="Seedorf H."/>
            <person name="Daniel R."/>
        </authorList>
    </citation>
    <scope>NUCLEOTIDE SEQUENCE [LARGE SCALE GENOMIC DNA]</scope>
    <source>
        <strain evidence="6 7">DH1</strain>
    </source>
</reference>
<comment type="similarity">
    <text evidence="1">Belongs to the glycosyltransferase 28 family.</text>
</comment>
<name>A0A1V6N4V4_METAZ</name>
<evidence type="ECO:0000256" key="3">
    <source>
        <dbReference type="ARBA" id="ARBA00022679"/>
    </source>
</evidence>
<comment type="caution">
    <text evidence="6">The sequence shown here is derived from an EMBL/GenBank/DDBJ whole genome shotgun (WGS) entry which is preliminary data.</text>
</comment>
<dbReference type="OrthoDB" id="77357at2157"/>
<dbReference type="Gene3D" id="3.40.50.2000">
    <property type="entry name" value="Glycogen Phosphorylase B"/>
    <property type="match status" value="2"/>
</dbReference>
<dbReference type="InterPro" id="IPR004276">
    <property type="entry name" value="GlycoTrans_28_N"/>
</dbReference>
<sequence>MKALLVITGRGMGGDAVNALNIARSLEKKGIQCELALDKNAPGLLFKNNGYTWHKVSVPQAGGHAATKIATAKAGFRTIKAAFETRNLIKKLKVDVVVGIIGGGAVVGCIASKLANVPAVGIIDTPTDTKVCTKLNTCIVLPEAQLFRSNNIPENVFKSFFPLTPGLTKGDKDKALDEIKKSIKKSIEGKNLKLEDLFDENKPSILFSSGSSLFEMMAKAVANASNLELSDLSERYNLLLVGIPLEEDYLDLINNKKVINLGYITWIRDLYELIDLAVLTDDGVMIQEAMACELPAIALTRVKYGRYHNMAGIFPGAVIEADIDNLNNKIEEALLDLDEIKSNSKKYSKEVLSSGEKIAEIVIKEANKKLIKKTVKRTNKGTNNK</sequence>
<dbReference type="GO" id="GO:0016758">
    <property type="term" value="F:hexosyltransferase activity"/>
    <property type="evidence" value="ECO:0007669"/>
    <property type="project" value="InterPro"/>
</dbReference>
<organism evidence="6 7">
    <name type="scientific">Methanobrevibacter arboriphilus JCM 13429 = DSM 1125</name>
    <dbReference type="NCBI Taxonomy" id="1300164"/>
    <lineage>
        <taxon>Archaea</taxon>
        <taxon>Methanobacteriati</taxon>
        <taxon>Methanobacteriota</taxon>
        <taxon>Methanomada group</taxon>
        <taxon>Methanobacteria</taxon>
        <taxon>Methanobacteriales</taxon>
        <taxon>Methanobacteriaceae</taxon>
        <taxon>Methanobrevibacter</taxon>
    </lineage>
</organism>
<evidence type="ECO:0000256" key="2">
    <source>
        <dbReference type="ARBA" id="ARBA00022676"/>
    </source>
</evidence>
<dbReference type="RefSeq" id="WP_080459344.1">
    <property type="nucleotide sequence ID" value="NZ_JXMW01000001.1"/>
</dbReference>
<dbReference type="GO" id="GO:0005975">
    <property type="term" value="P:carbohydrate metabolic process"/>
    <property type="evidence" value="ECO:0007669"/>
    <property type="project" value="InterPro"/>
</dbReference>
<feature type="coiled-coil region" evidence="4">
    <location>
        <begin position="323"/>
        <end position="350"/>
    </location>
</feature>
<dbReference type="Proteomes" id="UP000191661">
    <property type="component" value="Unassembled WGS sequence"/>
</dbReference>
<keyword evidence="3" id="KW-0808">Transferase</keyword>
<dbReference type="PANTHER" id="PTHR21015:SF22">
    <property type="entry name" value="GLYCOSYLTRANSFERASE"/>
    <property type="match status" value="1"/>
</dbReference>
<dbReference type="Pfam" id="PF03033">
    <property type="entry name" value="Glyco_transf_28"/>
    <property type="match status" value="1"/>
</dbReference>
<gene>
    <name evidence="6" type="ORF">MBBAR_1c01080</name>
</gene>
<feature type="domain" description="Glycosyltransferase family 28 N-terminal" evidence="5">
    <location>
        <begin position="6"/>
        <end position="119"/>
    </location>
</feature>
<protein>
    <submittedName>
        <fullName evidence="6">MurG-like protein</fullName>
    </submittedName>
</protein>